<evidence type="ECO:0000313" key="2">
    <source>
        <dbReference type="EMBL" id="GJN17831.1"/>
    </source>
</evidence>
<evidence type="ECO:0000256" key="1">
    <source>
        <dbReference type="SAM" id="MobiDB-lite"/>
    </source>
</evidence>
<name>A0AAV5E5R7_ELECO</name>
<keyword evidence="3" id="KW-1185">Reference proteome</keyword>
<reference evidence="2" key="1">
    <citation type="journal article" date="2018" name="DNA Res.">
        <title>Multiple hybrid de novo genome assembly of finger millet, an orphan allotetraploid crop.</title>
        <authorList>
            <person name="Hatakeyama M."/>
            <person name="Aluri S."/>
            <person name="Balachadran M.T."/>
            <person name="Sivarajan S.R."/>
            <person name="Patrignani A."/>
            <person name="Gruter S."/>
            <person name="Poveda L."/>
            <person name="Shimizu-Inatsugi R."/>
            <person name="Baeten J."/>
            <person name="Francoijs K.J."/>
            <person name="Nataraja K.N."/>
            <person name="Reddy Y.A.N."/>
            <person name="Phadnis S."/>
            <person name="Ravikumar R.L."/>
            <person name="Schlapbach R."/>
            <person name="Sreeman S.M."/>
            <person name="Shimizu K.K."/>
        </authorList>
    </citation>
    <scope>NUCLEOTIDE SEQUENCE</scope>
</reference>
<feature type="region of interest" description="Disordered" evidence="1">
    <location>
        <begin position="34"/>
        <end position="138"/>
    </location>
</feature>
<gene>
    <name evidence="2" type="primary">gb04931</name>
    <name evidence="2" type="ORF">PR202_gb04931</name>
</gene>
<organism evidence="2 3">
    <name type="scientific">Eleusine coracana subsp. coracana</name>
    <dbReference type="NCBI Taxonomy" id="191504"/>
    <lineage>
        <taxon>Eukaryota</taxon>
        <taxon>Viridiplantae</taxon>
        <taxon>Streptophyta</taxon>
        <taxon>Embryophyta</taxon>
        <taxon>Tracheophyta</taxon>
        <taxon>Spermatophyta</taxon>
        <taxon>Magnoliopsida</taxon>
        <taxon>Liliopsida</taxon>
        <taxon>Poales</taxon>
        <taxon>Poaceae</taxon>
        <taxon>PACMAD clade</taxon>
        <taxon>Chloridoideae</taxon>
        <taxon>Cynodonteae</taxon>
        <taxon>Eleusininae</taxon>
        <taxon>Eleusine</taxon>
    </lineage>
</organism>
<dbReference type="AlphaFoldDB" id="A0AAV5E5R7"/>
<dbReference type="EMBL" id="BQKI01000073">
    <property type="protein sequence ID" value="GJN17831.1"/>
    <property type="molecule type" value="Genomic_DNA"/>
</dbReference>
<proteinExistence type="predicted"/>
<comment type="caution">
    <text evidence="2">The sequence shown here is derived from an EMBL/GenBank/DDBJ whole genome shotgun (WGS) entry which is preliminary data.</text>
</comment>
<accession>A0AAV5E5R7</accession>
<sequence>MGGADKVCTEEKRGFGCDREVWGERRCVRGGWEQDAAEAEAGRRPTNTGGSGGGRLLLGLPEVGRVGSGWEQDATEGEAGWRRWRRRQGGSRRTWADPGGAGGCGRLQLLSRLPPASCKRLGQDATSPGLPGEPEADG</sequence>
<protein>
    <submittedName>
        <fullName evidence="2">Uncharacterized protein</fullName>
    </submittedName>
</protein>
<evidence type="ECO:0000313" key="3">
    <source>
        <dbReference type="Proteomes" id="UP001054889"/>
    </source>
</evidence>
<reference evidence="2" key="2">
    <citation type="submission" date="2021-12" db="EMBL/GenBank/DDBJ databases">
        <title>Resequencing data analysis of finger millet.</title>
        <authorList>
            <person name="Hatakeyama M."/>
            <person name="Aluri S."/>
            <person name="Balachadran M.T."/>
            <person name="Sivarajan S.R."/>
            <person name="Poveda L."/>
            <person name="Shimizu-Inatsugi R."/>
            <person name="Schlapbach R."/>
            <person name="Sreeman S.M."/>
            <person name="Shimizu K.K."/>
        </authorList>
    </citation>
    <scope>NUCLEOTIDE SEQUENCE</scope>
</reference>
<dbReference type="Proteomes" id="UP001054889">
    <property type="component" value="Unassembled WGS sequence"/>
</dbReference>